<keyword evidence="9" id="KW-0863">Zinc-finger</keyword>
<dbReference type="InterPro" id="IPR000008">
    <property type="entry name" value="C2_dom"/>
</dbReference>
<dbReference type="SUPFAM" id="SSF57889">
    <property type="entry name" value="Cysteine-rich domain"/>
    <property type="match status" value="2"/>
</dbReference>
<dbReference type="SMART" id="SM00742">
    <property type="entry name" value="Hr1"/>
    <property type="match status" value="2"/>
</dbReference>
<keyword evidence="24" id="KW-1185">Reference proteome</keyword>
<dbReference type="PROSITE" id="PS50011">
    <property type="entry name" value="PROTEIN_KINASE_DOM"/>
    <property type="match status" value="1"/>
</dbReference>
<dbReference type="GO" id="GO:0009272">
    <property type="term" value="P:fungal-type cell wall biogenesis"/>
    <property type="evidence" value="ECO:0007669"/>
    <property type="project" value="EnsemblFungi"/>
</dbReference>
<dbReference type="EC" id="2.7.11.13" evidence="2"/>
<dbReference type="GO" id="GO:0010606">
    <property type="term" value="P:positive regulation of cytoplasmic mRNA processing body assembly"/>
    <property type="evidence" value="ECO:0007669"/>
    <property type="project" value="EnsemblFungi"/>
</dbReference>
<evidence type="ECO:0000256" key="3">
    <source>
        <dbReference type="ARBA" id="ARBA00022527"/>
    </source>
</evidence>
<dbReference type="CDD" id="cd20822">
    <property type="entry name" value="C1_ScPKC1-like_rpt1"/>
    <property type="match status" value="1"/>
</dbReference>
<evidence type="ECO:0000256" key="6">
    <source>
        <dbReference type="ARBA" id="ARBA00022723"/>
    </source>
</evidence>
<dbReference type="InterPro" id="IPR000961">
    <property type="entry name" value="AGC-kinase_C"/>
</dbReference>
<evidence type="ECO:0000256" key="16">
    <source>
        <dbReference type="PROSITE-ProRule" id="PRU10141"/>
    </source>
</evidence>
<dbReference type="PROSITE" id="PS51285">
    <property type="entry name" value="AGC_KINASE_CTER"/>
    <property type="match status" value="1"/>
</dbReference>
<dbReference type="SUPFAM" id="SSF49562">
    <property type="entry name" value="C2 domain (Calcium/lipid-binding domain, CaLB)"/>
    <property type="match status" value="1"/>
</dbReference>
<feature type="compositionally biased region" description="Low complexity" evidence="17">
    <location>
        <begin position="384"/>
        <end position="405"/>
    </location>
</feature>
<dbReference type="InterPro" id="IPR000719">
    <property type="entry name" value="Prot_kinase_dom"/>
</dbReference>
<dbReference type="InterPro" id="IPR037312">
    <property type="entry name" value="PKC-like_HR1"/>
</dbReference>
<feature type="compositionally biased region" description="Polar residues" evidence="17">
    <location>
        <begin position="704"/>
        <end position="715"/>
    </location>
</feature>
<dbReference type="GO" id="GO:0008270">
    <property type="term" value="F:zinc ion binding"/>
    <property type="evidence" value="ECO:0007669"/>
    <property type="project" value="UniProtKB-KW"/>
</dbReference>
<dbReference type="GO" id="GO:0000935">
    <property type="term" value="C:division septum"/>
    <property type="evidence" value="ECO:0007669"/>
    <property type="project" value="EnsemblFungi"/>
</dbReference>
<dbReference type="GO" id="GO:1902660">
    <property type="term" value="P:negative regulation of glucose mediated signaling pathway"/>
    <property type="evidence" value="ECO:0007669"/>
    <property type="project" value="EnsemblFungi"/>
</dbReference>
<evidence type="ECO:0000259" key="18">
    <source>
        <dbReference type="PROSITE" id="PS50004"/>
    </source>
</evidence>
<dbReference type="CDD" id="cd05570">
    <property type="entry name" value="STKc_PKC"/>
    <property type="match status" value="1"/>
</dbReference>
<dbReference type="FunFam" id="3.30.60.20:FF:000034">
    <property type="entry name" value="Protein kinase C"/>
    <property type="match status" value="1"/>
</dbReference>
<dbReference type="CDD" id="cd08689">
    <property type="entry name" value="C2_fungal_Pkc1p"/>
    <property type="match status" value="1"/>
</dbReference>
<evidence type="ECO:0000259" key="20">
    <source>
        <dbReference type="PROSITE" id="PS50081"/>
    </source>
</evidence>
<keyword evidence="6" id="KW-0479">Metal-binding</keyword>
<dbReference type="FunFam" id="3.30.60.20:FF:000014">
    <property type="entry name" value="Protein kinase C"/>
    <property type="match status" value="1"/>
</dbReference>
<evidence type="ECO:0000256" key="4">
    <source>
        <dbReference type="ARBA" id="ARBA00022553"/>
    </source>
</evidence>
<dbReference type="InterPro" id="IPR002219">
    <property type="entry name" value="PKC_DAG/PE"/>
</dbReference>
<dbReference type="GO" id="GO:0030427">
    <property type="term" value="C:site of polarized growth"/>
    <property type="evidence" value="ECO:0007669"/>
    <property type="project" value="EnsemblFungi"/>
</dbReference>
<feature type="region of interest" description="Disordered" evidence="17">
    <location>
        <begin position="632"/>
        <end position="755"/>
    </location>
</feature>
<dbReference type="GO" id="GO:0060211">
    <property type="term" value="P:regulation of nuclear-transcribed mRNA poly(A) tail shortening"/>
    <property type="evidence" value="ECO:0007669"/>
    <property type="project" value="EnsemblFungi"/>
</dbReference>
<feature type="compositionally biased region" description="Polar residues" evidence="17">
    <location>
        <begin position="640"/>
        <end position="659"/>
    </location>
</feature>
<proteinExistence type="inferred from homology"/>
<dbReference type="Gene3D" id="2.60.40.150">
    <property type="entry name" value="C2 domain"/>
    <property type="match status" value="1"/>
</dbReference>
<dbReference type="Proteomes" id="UP000054383">
    <property type="component" value="Unassembled WGS sequence"/>
</dbReference>
<organism evidence="23 24">
    <name type="scientific">Talaromyces islandicus</name>
    <name type="common">Penicillium islandicum</name>
    <dbReference type="NCBI Taxonomy" id="28573"/>
    <lineage>
        <taxon>Eukaryota</taxon>
        <taxon>Fungi</taxon>
        <taxon>Dikarya</taxon>
        <taxon>Ascomycota</taxon>
        <taxon>Pezizomycotina</taxon>
        <taxon>Eurotiomycetes</taxon>
        <taxon>Eurotiomycetidae</taxon>
        <taxon>Eurotiales</taxon>
        <taxon>Trichocomaceae</taxon>
        <taxon>Talaromyces</taxon>
        <taxon>Talaromyces sect. Islandici</taxon>
    </lineage>
</organism>
<evidence type="ECO:0000256" key="1">
    <source>
        <dbReference type="ARBA" id="ARBA00005490"/>
    </source>
</evidence>
<dbReference type="FunFam" id="1.10.510.10:FF:000101">
    <property type="entry name" value="Protein kinase C"/>
    <property type="match status" value="1"/>
</dbReference>
<feature type="domain" description="Protein kinase" evidence="19">
    <location>
        <begin position="765"/>
        <end position="1024"/>
    </location>
</feature>
<dbReference type="InterPro" id="IPR017441">
    <property type="entry name" value="Protein_kinase_ATP_BS"/>
</dbReference>
<dbReference type="Pfam" id="PF00069">
    <property type="entry name" value="Pkinase"/>
    <property type="match status" value="1"/>
</dbReference>
<name>A0A0U1LNJ4_TALIS</name>
<keyword evidence="12 16" id="KW-0067">ATP-binding</keyword>
<feature type="compositionally biased region" description="Pro residues" evidence="17">
    <location>
        <begin position="716"/>
        <end position="736"/>
    </location>
</feature>
<keyword evidence="11" id="KW-0862">Zinc</keyword>
<dbReference type="PROSITE" id="PS00107">
    <property type="entry name" value="PROTEIN_KINASE_ATP"/>
    <property type="match status" value="1"/>
</dbReference>
<evidence type="ECO:0000256" key="14">
    <source>
        <dbReference type="ARBA" id="ARBA00047470"/>
    </source>
</evidence>
<dbReference type="CDD" id="cd20823">
    <property type="entry name" value="C1_ScPKC1-like_rpt2"/>
    <property type="match status" value="1"/>
</dbReference>
<feature type="domain" description="Phorbol-ester/DAG-type" evidence="20">
    <location>
        <begin position="528"/>
        <end position="578"/>
    </location>
</feature>
<evidence type="ECO:0000256" key="5">
    <source>
        <dbReference type="ARBA" id="ARBA00022679"/>
    </source>
</evidence>
<dbReference type="GO" id="GO:0060237">
    <property type="term" value="P:regulation of fungal-type cell wall organization"/>
    <property type="evidence" value="ECO:0007669"/>
    <property type="project" value="EnsemblFungi"/>
</dbReference>
<dbReference type="PROSITE" id="PS00108">
    <property type="entry name" value="PROTEIN_KINASE_ST"/>
    <property type="match status" value="1"/>
</dbReference>
<dbReference type="PANTHER" id="PTHR24351">
    <property type="entry name" value="RIBOSOMAL PROTEIN S6 KINASE"/>
    <property type="match status" value="1"/>
</dbReference>
<sequence>MDDDELIASVHHKIEREKALIAAATNMRQSTDNPLVQQRVDANIRDGRKNIAYLEEKMRELQVRKSGSAATGPPQLPPLGGGSGDEFGFSPDAAPAPPPKDNGDTGEYGDPGPGGYSQGGTGTMPSRAPFADPRPFSSVPKARPNYSKLDLIKYDTAYLGPKIQLMLSQLEFKLSVEKQYKAGIEKMVRLYQDEGDRKSRADAEGRRIESNQKIQLLKQALKRYEDLHVDIESSADNADDDSINAPNMRKPLTGHLTLRVHAVRDVDHAASSRFSRGPETFVILKVEDAIKARTRATRTDRWTEETFSVDIDKANEIELTVYDKSGDRPTPIGMLWIRISDIAEEMRRKKIESDLAANGWVSADKMSQGGPGRQDSNTLGGPSGQRPGTQGQPQGDAAGPQGGSSSSVMIDSWFALEPVGRIHLTMSFAKQLKDRRPFDIGLNRQGAVRQRKEEVHEKQGHKFVTQQFYNIMRCALCGDFLKYAAGMQCEDCKYTCHRKCYPKVVTKCISKANYETDPDEEKINHRIPHRFENFANISANWCCHCGSLLPFGRKNAKKCTECALTCHTGCAHLVPDFCGMSMEAANQILETLIRTKNLNHSKTPSMSSGLSSRNLRDNAPASLPLKQAEYTKPSAEAVSAANTSYPPQSPTATSKQSQYPPRISSVEAQKAAEAAIGMRSPTQQMPDSRPPQPQQPVHQPYNPSTFSNFLQQSPQGPSPVQKPLPYQIPPPPPTQVPPAQQVVAQPPPVKEPPAARGPRIGLDHFNFLAVLGKGNFGKVMLAETKSTKKLYAIKVLKKEFIIENDEVESTKSEKRVFLIANKERHPFLLNLHACFQTETRVYFVMEYISGGDLMLHIQRGQFGLKRAQFYAAEVCLALKYFHENGVIYRDLKLDNILLTLDGHIKIADYGLCKEEMWYGCTTSTFCGTPEFMAPEILLDKKYGRAVDWWAFGVLIYQMLLQQSPFRGEDEDEIYDAILADEPLYPIHMPRDSVSILQKLLTREPELRLGSGPTDAQEIMSHAFFRNINWDDVYHKRITPPFLPTINSATDTSNFDQEFTSVTPVLTPVQSVLSQAMQEEFRGFSYTADFA</sequence>
<feature type="domain" description="REM-1" evidence="22">
    <location>
        <begin position="1"/>
        <end position="67"/>
    </location>
</feature>
<dbReference type="SMART" id="SM00220">
    <property type="entry name" value="S_TKc"/>
    <property type="match status" value="1"/>
</dbReference>
<dbReference type="Gene3D" id="3.30.200.20">
    <property type="entry name" value="Phosphorylase Kinase, domain 1"/>
    <property type="match status" value="1"/>
</dbReference>
<dbReference type="GO" id="GO:2000769">
    <property type="term" value="P:regulation of establishment or maintenance of cell polarity regulating cell shape"/>
    <property type="evidence" value="ECO:0007669"/>
    <property type="project" value="EnsemblFungi"/>
</dbReference>
<dbReference type="Gene3D" id="1.10.510.10">
    <property type="entry name" value="Transferase(Phosphotransferase) domain 1"/>
    <property type="match status" value="1"/>
</dbReference>
<dbReference type="GO" id="GO:0034063">
    <property type="term" value="P:stress granule assembly"/>
    <property type="evidence" value="ECO:0007669"/>
    <property type="project" value="EnsemblFungi"/>
</dbReference>
<dbReference type="SUPFAM" id="SSF46585">
    <property type="entry name" value="HR1 repeat"/>
    <property type="match status" value="1"/>
</dbReference>
<dbReference type="SMART" id="SM00239">
    <property type="entry name" value="C2"/>
    <property type="match status" value="1"/>
</dbReference>
<feature type="domain" description="AGC-kinase C-terminal" evidence="21">
    <location>
        <begin position="1025"/>
        <end position="1090"/>
    </location>
</feature>
<dbReference type="OrthoDB" id="63267at2759"/>
<dbReference type="SMART" id="SM00133">
    <property type="entry name" value="S_TK_X"/>
    <property type="match status" value="1"/>
</dbReference>
<keyword evidence="10 23" id="KW-0418">Kinase</keyword>
<dbReference type="CDD" id="cd11620">
    <property type="entry name" value="HR1_PKC-like_2_fungi"/>
    <property type="match status" value="1"/>
</dbReference>
<evidence type="ECO:0000256" key="11">
    <source>
        <dbReference type="ARBA" id="ARBA00022833"/>
    </source>
</evidence>
<dbReference type="PROSITE" id="PS50004">
    <property type="entry name" value="C2"/>
    <property type="match status" value="1"/>
</dbReference>
<evidence type="ECO:0000256" key="13">
    <source>
        <dbReference type="ARBA" id="ARBA00047272"/>
    </source>
</evidence>
<dbReference type="STRING" id="28573.A0A0U1LNJ4"/>
<dbReference type="InterPro" id="IPR008271">
    <property type="entry name" value="Ser/Thr_kinase_AS"/>
</dbReference>
<feature type="domain" description="C2" evidence="18">
    <location>
        <begin position="237"/>
        <end position="355"/>
    </location>
</feature>
<evidence type="ECO:0000256" key="10">
    <source>
        <dbReference type="ARBA" id="ARBA00022777"/>
    </source>
</evidence>
<evidence type="ECO:0000256" key="7">
    <source>
        <dbReference type="ARBA" id="ARBA00022737"/>
    </source>
</evidence>
<dbReference type="GO" id="GO:0035556">
    <property type="term" value="P:intracellular signal transduction"/>
    <property type="evidence" value="ECO:0007669"/>
    <property type="project" value="EnsemblFungi"/>
</dbReference>
<reference evidence="23 24" key="1">
    <citation type="submission" date="2015-04" db="EMBL/GenBank/DDBJ databases">
        <authorList>
            <person name="Syromyatnikov M.Y."/>
            <person name="Popov V.N."/>
        </authorList>
    </citation>
    <scope>NUCLEOTIDE SEQUENCE [LARGE SCALE GENOMIC DNA]</scope>
    <source>
        <strain evidence="23">WF-38-12</strain>
    </source>
</reference>
<dbReference type="AlphaFoldDB" id="A0A0U1LNJ4"/>
<dbReference type="GO" id="GO:0005634">
    <property type="term" value="C:nucleus"/>
    <property type="evidence" value="ECO:0007669"/>
    <property type="project" value="EnsemblFungi"/>
</dbReference>
<dbReference type="GO" id="GO:0010494">
    <property type="term" value="C:cytoplasmic stress granule"/>
    <property type="evidence" value="ECO:0007669"/>
    <property type="project" value="EnsemblFungi"/>
</dbReference>
<evidence type="ECO:0000256" key="9">
    <source>
        <dbReference type="ARBA" id="ARBA00022771"/>
    </source>
</evidence>
<feature type="domain" description="Phorbol-ester/DAG-type" evidence="20">
    <location>
        <begin position="460"/>
        <end position="508"/>
    </location>
</feature>
<evidence type="ECO:0000259" key="19">
    <source>
        <dbReference type="PROSITE" id="PS50011"/>
    </source>
</evidence>
<dbReference type="GO" id="GO:0106310">
    <property type="term" value="F:protein serine kinase activity"/>
    <property type="evidence" value="ECO:0007669"/>
    <property type="project" value="RHEA"/>
</dbReference>
<evidence type="ECO:0000256" key="15">
    <source>
        <dbReference type="PROSITE-ProRule" id="PRU01207"/>
    </source>
</evidence>
<feature type="compositionally biased region" description="Polar residues" evidence="17">
    <location>
        <begin position="599"/>
        <end position="613"/>
    </location>
</feature>
<evidence type="ECO:0000256" key="2">
    <source>
        <dbReference type="ARBA" id="ARBA00012429"/>
    </source>
</evidence>
<comment type="catalytic activity">
    <reaction evidence="14">
        <text>L-seryl-[protein] + ATP = O-phospho-L-seryl-[protein] + ADP + H(+)</text>
        <dbReference type="Rhea" id="RHEA:17989"/>
        <dbReference type="Rhea" id="RHEA-COMP:9863"/>
        <dbReference type="Rhea" id="RHEA-COMP:11604"/>
        <dbReference type="ChEBI" id="CHEBI:15378"/>
        <dbReference type="ChEBI" id="CHEBI:29999"/>
        <dbReference type="ChEBI" id="CHEBI:30616"/>
        <dbReference type="ChEBI" id="CHEBI:83421"/>
        <dbReference type="ChEBI" id="CHEBI:456216"/>
        <dbReference type="EC" id="2.7.11.13"/>
    </reaction>
</comment>
<dbReference type="OMA" id="QCTHLVP"/>
<dbReference type="GO" id="GO:0009267">
    <property type="term" value="P:cellular response to starvation"/>
    <property type="evidence" value="ECO:0007669"/>
    <property type="project" value="EnsemblFungi"/>
</dbReference>
<evidence type="ECO:0000256" key="17">
    <source>
        <dbReference type="SAM" id="MobiDB-lite"/>
    </source>
</evidence>
<keyword evidence="4" id="KW-0597">Phosphoprotein</keyword>
<feature type="region of interest" description="Disordered" evidence="17">
    <location>
        <begin position="599"/>
        <end position="618"/>
    </location>
</feature>
<evidence type="ECO:0000259" key="21">
    <source>
        <dbReference type="PROSITE" id="PS51285"/>
    </source>
</evidence>
<dbReference type="Pfam" id="PF00433">
    <property type="entry name" value="Pkinase_C"/>
    <property type="match status" value="1"/>
</dbReference>
<keyword evidence="8 16" id="KW-0547">Nucleotide-binding</keyword>
<dbReference type="InterPro" id="IPR036274">
    <property type="entry name" value="HR1_rpt_sf"/>
</dbReference>
<dbReference type="InterPro" id="IPR035892">
    <property type="entry name" value="C2_domain_sf"/>
</dbReference>
<keyword evidence="7" id="KW-0677">Repeat</keyword>
<accession>A0A0U1LNJ4</accession>
<feature type="region of interest" description="Disordered" evidence="17">
    <location>
        <begin position="362"/>
        <end position="405"/>
    </location>
</feature>
<dbReference type="InterPro" id="IPR037778">
    <property type="entry name" value="C2_fungal_PKC"/>
</dbReference>
<keyword evidence="3" id="KW-0723">Serine/threonine-protein kinase</keyword>
<feature type="region of interest" description="Disordered" evidence="17">
    <location>
        <begin position="63"/>
        <end position="141"/>
    </location>
</feature>
<gene>
    <name evidence="23" type="primary">pkcA</name>
    <name evidence="23" type="ORF">PISL3812_01322</name>
</gene>
<dbReference type="PROSITE" id="PS50081">
    <property type="entry name" value="ZF_DAG_PE_2"/>
    <property type="match status" value="2"/>
</dbReference>
<dbReference type="Pfam" id="PF00168">
    <property type="entry name" value="C2"/>
    <property type="match status" value="1"/>
</dbReference>
<comment type="catalytic activity">
    <reaction evidence="13">
        <text>L-threonyl-[protein] + ATP = O-phospho-L-threonyl-[protein] + ADP + H(+)</text>
        <dbReference type="Rhea" id="RHEA:46608"/>
        <dbReference type="Rhea" id="RHEA-COMP:11060"/>
        <dbReference type="Rhea" id="RHEA-COMP:11605"/>
        <dbReference type="ChEBI" id="CHEBI:15378"/>
        <dbReference type="ChEBI" id="CHEBI:30013"/>
        <dbReference type="ChEBI" id="CHEBI:30616"/>
        <dbReference type="ChEBI" id="CHEBI:61977"/>
        <dbReference type="ChEBI" id="CHEBI:456216"/>
        <dbReference type="EC" id="2.7.11.13"/>
    </reaction>
</comment>
<keyword evidence="15" id="KW-0175">Coiled coil</keyword>
<dbReference type="GO" id="GO:0005524">
    <property type="term" value="F:ATP binding"/>
    <property type="evidence" value="ECO:0007669"/>
    <property type="project" value="UniProtKB-UniRule"/>
</dbReference>
<evidence type="ECO:0000259" key="22">
    <source>
        <dbReference type="PROSITE" id="PS51860"/>
    </source>
</evidence>
<dbReference type="SUPFAM" id="SSF56112">
    <property type="entry name" value="Protein kinase-like (PK-like)"/>
    <property type="match status" value="1"/>
</dbReference>
<dbReference type="EMBL" id="CVMT01000001">
    <property type="protein sequence ID" value="CRG83969.1"/>
    <property type="molecule type" value="Genomic_DNA"/>
</dbReference>
<evidence type="ECO:0000313" key="23">
    <source>
        <dbReference type="EMBL" id="CRG83969.1"/>
    </source>
</evidence>
<feature type="binding site" evidence="16">
    <location>
        <position position="794"/>
    </location>
    <ligand>
        <name>ATP</name>
        <dbReference type="ChEBI" id="CHEBI:30616"/>
    </ligand>
</feature>
<dbReference type="SMART" id="SM00109">
    <property type="entry name" value="C1"/>
    <property type="match status" value="2"/>
</dbReference>
<evidence type="ECO:0000313" key="24">
    <source>
        <dbReference type="Proteomes" id="UP000054383"/>
    </source>
</evidence>
<dbReference type="GO" id="GO:0070610">
    <property type="term" value="P:regulation of fungal-type cell wall (1-&gt;3)-alpha-glucan biosynthetic process"/>
    <property type="evidence" value="ECO:0007669"/>
    <property type="project" value="EnsemblFungi"/>
</dbReference>
<dbReference type="Pfam" id="PF00130">
    <property type="entry name" value="C1_1"/>
    <property type="match status" value="2"/>
</dbReference>
<dbReference type="GO" id="GO:0000425">
    <property type="term" value="P:pexophagy"/>
    <property type="evidence" value="ECO:0007669"/>
    <property type="project" value="EnsemblFungi"/>
</dbReference>
<evidence type="ECO:0000256" key="8">
    <source>
        <dbReference type="ARBA" id="ARBA00022741"/>
    </source>
</evidence>
<dbReference type="InterPro" id="IPR011072">
    <property type="entry name" value="HR1_rho-bd"/>
</dbReference>
<dbReference type="PROSITE" id="PS00479">
    <property type="entry name" value="ZF_DAG_PE_1"/>
    <property type="match status" value="1"/>
</dbReference>
<comment type="similarity">
    <text evidence="1">Belongs to the protein kinase superfamily. AGC Ser/Thr protein kinase family. PKC subfamily.</text>
</comment>
<dbReference type="Gene3D" id="3.30.60.20">
    <property type="match status" value="2"/>
</dbReference>
<evidence type="ECO:0000256" key="12">
    <source>
        <dbReference type="ARBA" id="ARBA00022840"/>
    </source>
</evidence>
<dbReference type="GO" id="GO:0005856">
    <property type="term" value="C:cytoskeleton"/>
    <property type="evidence" value="ECO:0007669"/>
    <property type="project" value="EnsemblFungi"/>
</dbReference>
<feature type="domain" description="REM-1" evidence="22">
    <location>
        <begin position="153"/>
        <end position="230"/>
    </location>
</feature>
<dbReference type="GO" id="GO:0004697">
    <property type="term" value="F:diacylglycerol-dependent serine/threonine kinase activity"/>
    <property type="evidence" value="ECO:0007669"/>
    <property type="project" value="UniProtKB-EC"/>
</dbReference>
<dbReference type="GO" id="GO:0090334">
    <property type="term" value="P:regulation of cell wall (1-&gt;3)-beta-D-glucan biosynthetic process"/>
    <property type="evidence" value="ECO:0007669"/>
    <property type="project" value="EnsemblFungi"/>
</dbReference>
<dbReference type="InterPro" id="IPR017892">
    <property type="entry name" value="Pkinase_C"/>
</dbReference>
<dbReference type="PROSITE" id="PS51860">
    <property type="entry name" value="REM_1"/>
    <property type="match status" value="2"/>
</dbReference>
<dbReference type="Gene3D" id="1.10.287.160">
    <property type="entry name" value="HR1 repeat"/>
    <property type="match status" value="1"/>
</dbReference>
<dbReference type="FunFam" id="3.30.200.20:FF:000103">
    <property type="entry name" value="Protein kinase C"/>
    <property type="match status" value="1"/>
</dbReference>
<dbReference type="FunFam" id="2.60.40.150:FF:000191">
    <property type="entry name" value="Protein kinase C"/>
    <property type="match status" value="1"/>
</dbReference>
<feature type="compositionally biased region" description="Gly residues" evidence="17">
    <location>
        <begin position="109"/>
        <end position="122"/>
    </location>
</feature>
<dbReference type="InterPro" id="IPR011009">
    <property type="entry name" value="Kinase-like_dom_sf"/>
</dbReference>
<protein>
    <recommendedName>
        <fullName evidence="2">protein kinase C</fullName>
        <ecNumber evidence="2">2.7.11.13</ecNumber>
    </recommendedName>
</protein>
<dbReference type="InterPro" id="IPR046349">
    <property type="entry name" value="C1-like_sf"/>
</dbReference>
<dbReference type="FunFam" id="1.10.287.160:FF:000004">
    <property type="entry name" value="Protein kinase C"/>
    <property type="match status" value="1"/>
</dbReference>
<dbReference type="GO" id="GO:1903139">
    <property type="term" value="P:positive regulation of cell integrity MAPK cascade"/>
    <property type="evidence" value="ECO:0007669"/>
    <property type="project" value="EnsemblFungi"/>
</dbReference>
<dbReference type="Pfam" id="PF02185">
    <property type="entry name" value="HR1"/>
    <property type="match status" value="2"/>
</dbReference>
<keyword evidence="5" id="KW-0808">Transferase</keyword>